<organism evidence="2 3">
    <name type="scientific">Solanum tuberosum</name>
    <name type="common">Potato</name>
    <dbReference type="NCBI Taxonomy" id="4113"/>
    <lineage>
        <taxon>Eukaryota</taxon>
        <taxon>Viridiplantae</taxon>
        <taxon>Streptophyta</taxon>
        <taxon>Embryophyta</taxon>
        <taxon>Tracheophyta</taxon>
        <taxon>Spermatophyta</taxon>
        <taxon>Magnoliopsida</taxon>
        <taxon>eudicotyledons</taxon>
        <taxon>Gunneridae</taxon>
        <taxon>Pentapetalae</taxon>
        <taxon>asterids</taxon>
        <taxon>lamiids</taxon>
        <taxon>Solanales</taxon>
        <taxon>Solanaceae</taxon>
        <taxon>Solanoideae</taxon>
        <taxon>Solaneae</taxon>
        <taxon>Solanum</taxon>
    </lineage>
</organism>
<reference evidence="3" key="1">
    <citation type="journal article" date="2011" name="Nature">
        <title>Genome sequence and analysis of the tuber crop potato.</title>
        <authorList>
            <consortium name="The Potato Genome Sequencing Consortium"/>
        </authorList>
    </citation>
    <scope>NUCLEOTIDE SEQUENCE [LARGE SCALE GENOMIC DNA]</scope>
    <source>
        <strain evidence="3">cv. DM1-3 516 R44</strain>
    </source>
</reference>
<sequence length="114" mass="12665">MKLKAINGDSAKQRVVQRARPRSPNYPTPSFYPTSQINPASPENKIKAYTNLIRLRPLLPIPRDTQTSLGLAKFGHLTTLALKNDINRSIIGHSTSFGTNVGYLDFTRLDPTTT</sequence>
<name>M1DZ53_SOLTU</name>
<dbReference type="InParanoid" id="M1DZ53"/>
<feature type="region of interest" description="Disordered" evidence="1">
    <location>
        <begin position="1"/>
        <end position="40"/>
    </location>
</feature>
<accession>M1DZ53</accession>
<proteinExistence type="predicted"/>
<dbReference type="AlphaFoldDB" id="M1DZ53"/>
<protein>
    <submittedName>
        <fullName evidence="2">Uncharacterized protein</fullName>
    </submittedName>
</protein>
<dbReference type="Proteomes" id="UP000011115">
    <property type="component" value="Unassembled WGS sequence"/>
</dbReference>
<dbReference type="Gramene" id="PGSC0003DMT400096742">
    <property type="protein sequence ID" value="PGSC0003DMT400096742"/>
    <property type="gene ID" value="PGSC0003DMG400046313"/>
</dbReference>
<dbReference type="EnsemblPlants" id="PGSC0003DMT400096742">
    <property type="protein sequence ID" value="PGSC0003DMT400096742"/>
    <property type="gene ID" value="PGSC0003DMG400046313"/>
</dbReference>
<feature type="compositionally biased region" description="Polar residues" evidence="1">
    <location>
        <begin position="31"/>
        <end position="40"/>
    </location>
</feature>
<reference evidence="2" key="2">
    <citation type="submission" date="2015-06" db="UniProtKB">
        <authorList>
            <consortium name="EnsemblPlants"/>
        </authorList>
    </citation>
    <scope>IDENTIFICATION</scope>
    <source>
        <strain evidence="2">DM1-3 516 R44</strain>
    </source>
</reference>
<evidence type="ECO:0000313" key="2">
    <source>
        <dbReference type="EnsemblPlants" id="PGSC0003DMT400096742"/>
    </source>
</evidence>
<evidence type="ECO:0000313" key="3">
    <source>
        <dbReference type="Proteomes" id="UP000011115"/>
    </source>
</evidence>
<evidence type="ECO:0000256" key="1">
    <source>
        <dbReference type="SAM" id="MobiDB-lite"/>
    </source>
</evidence>
<dbReference type="PaxDb" id="4113-PGSC0003DMT400096742"/>
<keyword evidence="3" id="KW-1185">Reference proteome</keyword>
<dbReference type="HOGENOM" id="CLU_2125475_0_0_1"/>